<proteinExistence type="predicted"/>
<evidence type="ECO:0000313" key="3">
    <source>
        <dbReference type="Proteomes" id="UP000807469"/>
    </source>
</evidence>
<dbReference type="Gene3D" id="2.60.40.640">
    <property type="match status" value="1"/>
</dbReference>
<dbReference type="InterPro" id="IPR014752">
    <property type="entry name" value="Arrestin-like_C"/>
</dbReference>
<feature type="region of interest" description="Disordered" evidence="1">
    <location>
        <begin position="1"/>
        <end position="26"/>
    </location>
</feature>
<evidence type="ECO:0000313" key="2">
    <source>
        <dbReference type="EMBL" id="KAF9476996.1"/>
    </source>
</evidence>
<dbReference type="Proteomes" id="UP000807469">
    <property type="component" value="Unassembled WGS sequence"/>
</dbReference>
<reference evidence="2" key="1">
    <citation type="submission" date="2020-11" db="EMBL/GenBank/DDBJ databases">
        <authorList>
            <consortium name="DOE Joint Genome Institute"/>
            <person name="Ahrendt S."/>
            <person name="Riley R."/>
            <person name="Andreopoulos W."/>
            <person name="Labutti K."/>
            <person name="Pangilinan J."/>
            <person name="Ruiz-Duenas F.J."/>
            <person name="Barrasa J.M."/>
            <person name="Sanchez-Garcia M."/>
            <person name="Camarero S."/>
            <person name="Miyauchi S."/>
            <person name="Serrano A."/>
            <person name="Linde D."/>
            <person name="Babiker R."/>
            <person name="Drula E."/>
            <person name="Ayuso-Fernandez I."/>
            <person name="Pacheco R."/>
            <person name="Padilla G."/>
            <person name="Ferreira P."/>
            <person name="Barriuso J."/>
            <person name="Kellner H."/>
            <person name="Castanera R."/>
            <person name="Alfaro M."/>
            <person name="Ramirez L."/>
            <person name="Pisabarro A.G."/>
            <person name="Kuo A."/>
            <person name="Tritt A."/>
            <person name="Lipzen A."/>
            <person name="He G."/>
            <person name="Yan M."/>
            <person name="Ng V."/>
            <person name="Cullen D."/>
            <person name="Martin F."/>
            <person name="Rosso M.-N."/>
            <person name="Henrissat B."/>
            <person name="Hibbett D."/>
            <person name="Martinez A.T."/>
            <person name="Grigoriev I.V."/>
        </authorList>
    </citation>
    <scope>NUCLEOTIDE SEQUENCE</scope>
    <source>
        <strain evidence="2">CIRM-BRFM 674</strain>
    </source>
</reference>
<protein>
    <recommendedName>
        <fullName evidence="4">Arrestin-like N-terminal domain-containing protein</fullName>
    </recommendedName>
</protein>
<evidence type="ECO:0000256" key="1">
    <source>
        <dbReference type="SAM" id="MobiDB-lite"/>
    </source>
</evidence>
<dbReference type="AlphaFoldDB" id="A0A9P5YXJ7"/>
<evidence type="ECO:0008006" key="4">
    <source>
        <dbReference type="Google" id="ProtNLM"/>
    </source>
</evidence>
<dbReference type="OrthoDB" id="3162660at2759"/>
<gene>
    <name evidence="2" type="ORF">BDN70DRAFT_811338</name>
</gene>
<sequence length="453" mass="49964">MDASSPPRYRRFSTRPGPAPSSGVAAAELPPYTRRNTLTQPINLQREPTEHVFQLSDGKPSPWLTLHVFSSAKSSKSLPTFFEKENISGRLELDAQRGDSIQAITAFVTGRIITGSNIDDSFVFLNLTQPIWSKSPDLPRLPSSSQGAGSSKLIGHCVWPLSIPLPRTVTVPSGSGEMRPFRLPETFLERQTRVSVQYDLTVIVSRGKLRTDNRIKTAFGYVPSSRPDAPSLIRQIAYQQFLPVPGPLSDPEGWKTMRPVAVRGTMFSVHRAEAKATLSLAKPLCYSRGSVMPCFLTLEGTDTQVLDLLSVPTSIVLSLRRRVQFYNKTSSSRKDVAWNETVEDMGVAVWWPSSDVPSDAHTRHLEGEIRLAKDLRPTSEMGHFSISYSAVLCPFTAVGFTFDSSALLSEPVEIATMHARGPRTNAYAPPAYDPPSRHTEAHANFDSVGFHLT</sequence>
<keyword evidence="3" id="KW-1185">Reference proteome</keyword>
<accession>A0A9P5YXJ7</accession>
<name>A0A9P5YXJ7_9AGAR</name>
<comment type="caution">
    <text evidence="2">The sequence shown here is derived from an EMBL/GenBank/DDBJ whole genome shotgun (WGS) entry which is preliminary data.</text>
</comment>
<dbReference type="EMBL" id="MU155275">
    <property type="protein sequence ID" value="KAF9476996.1"/>
    <property type="molecule type" value="Genomic_DNA"/>
</dbReference>
<organism evidence="2 3">
    <name type="scientific">Pholiota conissans</name>
    <dbReference type="NCBI Taxonomy" id="109636"/>
    <lineage>
        <taxon>Eukaryota</taxon>
        <taxon>Fungi</taxon>
        <taxon>Dikarya</taxon>
        <taxon>Basidiomycota</taxon>
        <taxon>Agaricomycotina</taxon>
        <taxon>Agaricomycetes</taxon>
        <taxon>Agaricomycetidae</taxon>
        <taxon>Agaricales</taxon>
        <taxon>Agaricineae</taxon>
        <taxon>Strophariaceae</taxon>
        <taxon>Pholiota</taxon>
    </lineage>
</organism>